<sequence length="150" mass="17592">GEMFALGSFDGLCLGEIETYRIVRTFAKQAGGGSEFYYNQVGISQLCGLLEKRKADMLVRRKDEKRREIGKIRTSLTSVRRYIKGLMKRGLFERVARGRPDRKKDGRSYVSRYQVAMSERQRFKMLIERKKRRGDKRPYARLFRGFVPIP</sequence>
<accession>X1NR82</accession>
<comment type="caution">
    <text evidence="1">The sequence shown here is derived from an EMBL/GenBank/DDBJ whole genome shotgun (WGS) entry which is preliminary data.</text>
</comment>
<evidence type="ECO:0000313" key="1">
    <source>
        <dbReference type="EMBL" id="GAI46537.1"/>
    </source>
</evidence>
<protein>
    <submittedName>
        <fullName evidence="1">Uncharacterized protein</fullName>
    </submittedName>
</protein>
<reference evidence="1" key="1">
    <citation type="journal article" date="2014" name="Front. Microbiol.">
        <title>High frequency of phylogenetically diverse reductive dehalogenase-homologous genes in deep subseafloor sedimentary metagenomes.</title>
        <authorList>
            <person name="Kawai M."/>
            <person name="Futagami T."/>
            <person name="Toyoda A."/>
            <person name="Takaki Y."/>
            <person name="Nishi S."/>
            <person name="Hori S."/>
            <person name="Arai W."/>
            <person name="Tsubouchi T."/>
            <person name="Morono Y."/>
            <person name="Uchiyama I."/>
            <person name="Ito T."/>
            <person name="Fujiyama A."/>
            <person name="Inagaki F."/>
            <person name="Takami H."/>
        </authorList>
    </citation>
    <scope>NUCLEOTIDE SEQUENCE</scope>
    <source>
        <strain evidence="1">Expedition CK06-06</strain>
    </source>
</reference>
<organism evidence="1">
    <name type="scientific">marine sediment metagenome</name>
    <dbReference type="NCBI Taxonomy" id="412755"/>
    <lineage>
        <taxon>unclassified sequences</taxon>
        <taxon>metagenomes</taxon>
        <taxon>ecological metagenomes</taxon>
    </lineage>
</organism>
<feature type="non-terminal residue" evidence="1">
    <location>
        <position position="1"/>
    </location>
</feature>
<gene>
    <name evidence="1" type="ORF">S06H3_39990</name>
</gene>
<dbReference type="EMBL" id="BARV01024508">
    <property type="protein sequence ID" value="GAI46537.1"/>
    <property type="molecule type" value="Genomic_DNA"/>
</dbReference>
<name>X1NR82_9ZZZZ</name>
<proteinExistence type="predicted"/>
<dbReference type="AlphaFoldDB" id="X1NR82"/>